<reference evidence="4" key="1">
    <citation type="submission" date="2025-08" db="UniProtKB">
        <authorList>
            <consortium name="RefSeq"/>
        </authorList>
    </citation>
    <scope>IDENTIFICATION</scope>
</reference>
<proteinExistence type="predicted"/>
<dbReference type="Proteomes" id="UP001165740">
    <property type="component" value="Chromosome 2"/>
</dbReference>
<organism evidence="3 4">
    <name type="scientific">Biomphalaria glabrata</name>
    <name type="common">Bloodfluke planorb</name>
    <name type="synonym">Freshwater snail</name>
    <dbReference type="NCBI Taxonomy" id="6526"/>
    <lineage>
        <taxon>Eukaryota</taxon>
        <taxon>Metazoa</taxon>
        <taxon>Spiralia</taxon>
        <taxon>Lophotrochozoa</taxon>
        <taxon>Mollusca</taxon>
        <taxon>Gastropoda</taxon>
        <taxon>Heterobranchia</taxon>
        <taxon>Euthyneura</taxon>
        <taxon>Panpulmonata</taxon>
        <taxon>Hygrophila</taxon>
        <taxon>Lymnaeoidea</taxon>
        <taxon>Planorbidae</taxon>
        <taxon>Biomphalaria</taxon>
    </lineage>
</organism>
<keyword evidence="1" id="KW-0472">Membrane</keyword>
<dbReference type="OrthoDB" id="10329063at2759"/>
<keyword evidence="1" id="KW-0812">Transmembrane</keyword>
<dbReference type="GeneID" id="106053224"/>
<feature type="chain" id="PRO_5040954884" evidence="2">
    <location>
        <begin position="20"/>
        <end position="139"/>
    </location>
</feature>
<evidence type="ECO:0000256" key="2">
    <source>
        <dbReference type="SAM" id="SignalP"/>
    </source>
</evidence>
<keyword evidence="3" id="KW-1185">Reference proteome</keyword>
<accession>A0A9U8DWD0</accession>
<protein>
    <submittedName>
        <fullName evidence="4">Uncharacterized protein LOC106053224</fullName>
    </submittedName>
</protein>
<keyword evidence="1" id="KW-1133">Transmembrane helix</keyword>
<dbReference type="KEGG" id="bgt:106053224"/>
<evidence type="ECO:0000256" key="1">
    <source>
        <dbReference type="SAM" id="Phobius"/>
    </source>
</evidence>
<gene>
    <name evidence="4" type="primary">LOC106053224</name>
</gene>
<keyword evidence="2" id="KW-0732">Signal</keyword>
<sequence length="139" mass="14440">MKFLCFSVVFVGLVHTLKAATDPASTLNNLISGATTNTNCEVQIATCVTNFLASTATGATADAAVKCVDVVDCYLSDSLTSLKTQVLDVLRGIVQSFAGGSPSGVSIATVNTVSYSALFGCLAINLIFLKKFMASRCLL</sequence>
<dbReference type="AlphaFoldDB" id="A0A9U8DWD0"/>
<feature type="transmembrane region" description="Helical" evidence="1">
    <location>
        <begin position="105"/>
        <end position="129"/>
    </location>
</feature>
<feature type="signal peptide" evidence="2">
    <location>
        <begin position="1"/>
        <end position="19"/>
    </location>
</feature>
<dbReference type="RefSeq" id="XP_013064203.2">
    <property type="nucleotide sequence ID" value="XM_013208749.2"/>
</dbReference>
<evidence type="ECO:0000313" key="3">
    <source>
        <dbReference type="Proteomes" id="UP001165740"/>
    </source>
</evidence>
<name>A0A9U8DWD0_BIOGL</name>
<evidence type="ECO:0000313" key="4">
    <source>
        <dbReference type="RefSeq" id="XP_013064203.2"/>
    </source>
</evidence>